<dbReference type="InterPro" id="IPR000335">
    <property type="entry name" value="Bleomycin-R"/>
</dbReference>
<dbReference type="PROSITE" id="PS51819">
    <property type="entry name" value="VOC"/>
    <property type="match status" value="1"/>
</dbReference>
<evidence type="ECO:0000256" key="3">
    <source>
        <dbReference type="ARBA" id="ARBA00023251"/>
    </source>
</evidence>
<comment type="similarity">
    <text evidence="1">Belongs to the bleomycin resistance protein family.</text>
</comment>
<evidence type="ECO:0000259" key="4">
    <source>
        <dbReference type="PROSITE" id="PS51819"/>
    </source>
</evidence>
<dbReference type="RefSeq" id="WP_307157277.1">
    <property type="nucleotide sequence ID" value="NZ_JAUSWH010000003.1"/>
</dbReference>
<name>A0ABU0IA23_9HYPH</name>
<evidence type="ECO:0000313" key="6">
    <source>
        <dbReference type="Proteomes" id="UP001235269"/>
    </source>
</evidence>
<dbReference type="Proteomes" id="UP001235269">
    <property type="component" value="Unassembled WGS sequence"/>
</dbReference>
<proteinExistence type="inferred from homology"/>
<evidence type="ECO:0000256" key="2">
    <source>
        <dbReference type="ARBA" id="ARBA00021572"/>
    </source>
</evidence>
<protein>
    <recommendedName>
        <fullName evidence="2">Bleomycin resistance protein</fullName>
    </recommendedName>
</protein>
<keyword evidence="3" id="KW-0046">Antibiotic resistance</keyword>
<evidence type="ECO:0000313" key="5">
    <source>
        <dbReference type="EMBL" id="MDQ0455086.1"/>
    </source>
</evidence>
<feature type="domain" description="VOC" evidence="4">
    <location>
        <begin position="8"/>
        <end position="139"/>
    </location>
</feature>
<organism evidence="5 6">
    <name type="scientific">Rhizobium paknamense</name>
    <dbReference type="NCBI Taxonomy" id="1206817"/>
    <lineage>
        <taxon>Bacteria</taxon>
        <taxon>Pseudomonadati</taxon>
        <taxon>Pseudomonadota</taxon>
        <taxon>Alphaproteobacteria</taxon>
        <taxon>Hyphomicrobiales</taxon>
        <taxon>Rhizobiaceae</taxon>
        <taxon>Rhizobium/Agrobacterium group</taxon>
        <taxon>Rhizobium</taxon>
    </lineage>
</organism>
<comment type="caution">
    <text evidence="5">The sequence shown here is derived from an EMBL/GenBank/DDBJ whole genome shotgun (WGS) entry which is preliminary data.</text>
</comment>
<sequence length="146" mass="16592">MRAKEFSGNALVPELGVTDWAASRWFYVEVLGFSVVYERPEEGFSYLAFGETQLMIDQIGIGRDLTDATRPLTPPLGRGMNLQIRTDGLEPILAALQKSSIPLYLPVEEKWYRRDDHQIGQRQCVIADPDGYLLRFFEDIGRSHDA</sequence>
<keyword evidence="6" id="KW-1185">Reference proteome</keyword>
<evidence type="ECO:0000256" key="1">
    <source>
        <dbReference type="ARBA" id="ARBA00011051"/>
    </source>
</evidence>
<dbReference type="CDD" id="cd08349">
    <property type="entry name" value="BLMA_like"/>
    <property type="match status" value="1"/>
</dbReference>
<reference evidence="5 6" key="1">
    <citation type="submission" date="2023-07" db="EMBL/GenBank/DDBJ databases">
        <title>Genomic Encyclopedia of Type Strains, Phase IV (KMG-IV): sequencing the most valuable type-strain genomes for metagenomic binning, comparative biology and taxonomic classification.</title>
        <authorList>
            <person name="Goeker M."/>
        </authorList>
    </citation>
    <scope>NUCLEOTIDE SEQUENCE [LARGE SCALE GENOMIC DNA]</scope>
    <source>
        <strain evidence="5 6">DSM 100301</strain>
    </source>
</reference>
<dbReference type="Gene3D" id="3.10.180.10">
    <property type="entry name" value="2,3-Dihydroxybiphenyl 1,2-Dioxygenase, domain 1"/>
    <property type="match status" value="1"/>
</dbReference>
<gene>
    <name evidence="5" type="ORF">QO005_001416</name>
</gene>
<dbReference type="InterPro" id="IPR037523">
    <property type="entry name" value="VOC_core"/>
</dbReference>
<dbReference type="EMBL" id="JAUSWH010000003">
    <property type="protein sequence ID" value="MDQ0455086.1"/>
    <property type="molecule type" value="Genomic_DNA"/>
</dbReference>
<dbReference type="SUPFAM" id="SSF54593">
    <property type="entry name" value="Glyoxalase/Bleomycin resistance protein/Dihydroxybiphenyl dioxygenase"/>
    <property type="match status" value="1"/>
</dbReference>
<dbReference type="InterPro" id="IPR029068">
    <property type="entry name" value="Glyas_Bleomycin-R_OHBP_Dase"/>
</dbReference>
<accession>A0ABU0IA23</accession>